<dbReference type="SUPFAM" id="SSF49464">
    <property type="entry name" value="Carboxypeptidase regulatory domain-like"/>
    <property type="match status" value="1"/>
</dbReference>
<dbReference type="InterPro" id="IPR008969">
    <property type="entry name" value="CarboxyPept-like_regulatory"/>
</dbReference>
<proteinExistence type="predicted"/>
<name>A0ABT4KZY8_9SPHI</name>
<reference evidence="3" key="1">
    <citation type="submission" date="2022-12" db="EMBL/GenBank/DDBJ databases">
        <title>Genome sequence of SJ11.</title>
        <authorList>
            <person name="Woo H."/>
        </authorList>
    </citation>
    <scope>NUCLEOTIDE SEQUENCE</scope>
    <source>
        <strain evidence="3">SJ11</strain>
    </source>
</reference>
<dbReference type="InterPro" id="IPR037682">
    <property type="entry name" value="TonB_C"/>
</dbReference>
<evidence type="ECO:0000256" key="1">
    <source>
        <dbReference type="SAM" id="SignalP"/>
    </source>
</evidence>
<organism evidence="3 4">
    <name type="scientific">Pedobacter rhodius</name>
    <dbReference type="NCBI Taxonomy" id="3004098"/>
    <lineage>
        <taxon>Bacteria</taxon>
        <taxon>Pseudomonadati</taxon>
        <taxon>Bacteroidota</taxon>
        <taxon>Sphingobacteriia</taxon>
        <taxon>Sphingobacteriales</taxon>
        <taxon>Sphingobacteriaceae</taxon>
        <taxon>Pedobacter</taxon>
    </lineage>
</organism>
<evidence type="ECO:0000313" key="3">
    <source>
        <dbReference type="EMBL" id="MCZ4224496.1"/>
    </source>
</evidence>
<protein>
    <recommendedName>
        <fullName evidence="2">TonB C-terminal domain-containing protein</fullName>
    </recommendedName>
</protein>
<keyword evidence="1" id="KW-0732">Signal</keyword>
<dbReference type="RefSeq" id="WP_269416281.1">
    <property type="nucleotide sequence ID" value="NZ_JAPWGL010000004.1"/>
</dbReference>
<comment type="caution">
    <text evidence="3">The sequence shown here is derived from an EMBL/GenBank/DDBJ whole genome shotgun (WGS) entry which is preliminary data.</text>
</comment>
<evidence type="ECO:0000313" key="4">
    <source>
        <dbReference type="Proteomes" id="UP001144341"/>
    </source>
</evidence>
<dbReference type="PROSITE" id="PS52015">
    <property type="entry name" value="TONB_CTD"/>
    <property type="match status" value="1"/>
</dbReference>
<feature type="domain" description="TonB C-terminal" evidence="2">
    <location>
        <begin position="156"/>
        <end position="196"/>
    </location>
</feature>
<dbReference type="Proteomes" id="UP001144341">
    <property type="component" value="Unassembled WGS sequence"/>
</dbReference>
<accession>A0ABT4KZY8</accession>
<keyword evidence="4" id="KW-1185">Reference proteome</keyword>
<sequence length="196" mass="22463">MKKYLLFYLLLHIAQSISAQKVADTITSLVDTINIYGKIIDEDENPVPNTLIISHTLDENYYFKRTKSDKNGEFKLSGINPVDKLLFLSESGKAEFENSQSRYLLVKLEKLRLREIRGSAIQAKRLSERKRIEIKQISRQSGFDEENYEINDAYPGGLNKLYQLLKSKLVYPANAISANIEGVVNVRFTVLQKMVN</sequence>
<gene>
    <name evidence="3" type="ORF">O0931_14395</name>
</gene>
<feature type="chain" id="PRO_5046192762" description="TonB C-terminal domain-containing protein" evidence="1">
    <location>
        <begin position="20"/>
        <end position="196"/>
    </location>
</feature>
<feature type="signal peptide" evidence="1">
    <location>
        <begin position="1"/>
        <end position="19"/>
    </location>
</feature>
<evidence type="ECO:0000259" key="2">
    <source>
        <dbReference type="PROSITE" id="PS52015"/>
    </source>
</evidence>
<dbReference type="EMBL" id="JAPWGL010000004">
    <property type="protein sequence ID" value="MCZ4224496.1"/>
    <property type="molecule type" value="Genomic_DNA"/>
</dbReference>